<keyword evidence="2 4" id="KW-0472">Membrane</keyword>
<feature type="chain" id="PRO_5045550498" description="Outer membrane protein assembly factor BamB" evidence="5">
    <location>
        <begin position="19"/>
        <end position="442"/>
    </location>
</feature>
<dbReference type="InterPro" id="IPR015943">
    <property type="entry name" value="WD40/YVTN_repeat-like_dom_sf"/>
</dbReference>
<dbReference type="Pfam" id="PF13360">
    <property type="entry name" value="PQQ_2"/>
    <property type="match status" value="1"/>
</dbReference>
<keyword evidence="4" id="KW-0564">Palmitate</keyword>
<dbReference type="PANTHER" id="PTHR34512">
    <property type="entry name" value="CELL SURFACE PROTEIN"/>
    <property type="match status" value="1"/>
</dbReference>
<organism evidence="7 8">
    <name type="scientific">Thiomicrorhabdus immobilis</name>
    <dbReference type="NCBI Taxonomy" id="2791037"/>
    <lineage>
        <taxon>Bacteria</taxon>
        <taxon>Pseudomonadati</taxon>
        <taxon>Pseudomonadota</taxon>
        <taxon>Gammaproteobacteria</taxon>
        <taxon>Thiotrichales</taxon>
        <taxon>Piscirickettsiaceae</taxon>
        <taxon>Thiomicrorhabdus</taxon>
    </lineage>
</organism>
<accession>A0ABM7MEH8</accession>
<keyword evidence="8" id="KW-1185">Reference proteome</keyword>
<evidence type="ECO:0000256" key="3">
    <source>
        <dbReference type="ARBA" id="ARBA00023237"/>
    </source>
</evidence>
<evidence type="ECO:0000256" key="5">
    <source>
        <dbReference type="SAM" id="SignalP"/>
    </source>
</evidence>
<comment type="similarity">
    <text evidence="4">Belongs to the BamB family.</text>
</comment>
<dbReference type="InterPro" id="IPR018391">
    <property type="entry name" value="PQQ_b-propeller_rpt"/>
</dbReference>
<evidence type="ECO:0000313" key="7">
    <source>
        <dbReference type="EMBL" id="BCN93809.1"/>
    </source>
</evidence>
<evidence type="ECO:0000313" key="8">
    <source>
        <dbReference type="Proteomes" id="UP001054820"/>
    </source>
</evidence>
<dbReference type="Gene3D" id="2.130.10.10">
    <property type="entry name" value="YVTN repeat-like/Quinoprotein amine dehydrogenase"/>
    <property type="match status" value="1"/>
</dbReference>
<evidence type="ECO:0000259" key="6">
    <source>
        <dbReference type="Pfam" id="PF13360"/>
    </source>
</evidence>
<keyword evidence="1 4" id="KW-0732">Signal</keyword>
<keyword evidence="4" id="KW-0449">Lipoprotein</keyword>
<dbReference type="RefSeq" id="WP_237261211.1">
    <property type="nucleotide sequence ID" value="NZ_AP024202.1"/>
</dbReference>
<dbReference type="HAMAP" id="MF_00923">
    <property type="entry name" value="OM_assembly_BamB"/>
    <property type="match status" value="1"/>
</dbReference>
<dbReference type="NCBIfam" id="TIGR03300">
    <property type="entry name" value="assembly_YfgL"/>
    <property type="match status" value="1"/>
</dbReference>
<feature type="domain" description="Pyrrolo-quinoline quinone repeat" evidence="6">
    <location>
        <begin position="90"/>
        <end position="311"/>
    </location>
</feature>
<comment type="subcellular location">
    <subcellularLocation>
        <location evidence="4">Cell outer membrane</location>
        <topology evidence="4">Lipid-anchor</topology>
    </subcellularLocation>
</comment>
<name>A0ABM7MEH8_9GAMM</name>
<dbReference type="InterPro" id="IPR002372">
    <property type="entry name" value="PQQ_rpt_dom"/>
</dbReference>
<proteinExistence type="inferred from homology"/>
<dbReference type="InterPro" id="IPR017687">
    <property type="entry name" value="BamB"/>
</dbReference>
<keyword evidence="3 4" id="KW-0998">Cell outer membrane</keyword>
<dbReference type="SUPFAM" id="SSF50998">
    <property type="entry name" value="Quinoprotein alcohol dehydrogenase-like"/>
    <property type="match status" value="1"/>
</dbReference>
<sequence length="442" mass="49550">MKKRFTLMFALASGFALLAGCSTSKPLVEPYMAPMESDYSLHKNWQVKLESMPNRDSEGLFFAEDDKSIYVASETGHLVSLLKSNTSRWSDQVQWQAKFDSPIVSGPTLDEDRLLIGTSKGQLIAVSAQTGEYLWQSQLSSEVVSRALVADRKIFTRTVDGKLYALNAKTGKVIWVAEHQMPNLSLRGSPAPVYADGKLFIGWESGSIQALSAKSGALLWETRIAVPKGRTDLERMVDIQANLIVKDDRLFALGFHGKFASINPENGNFYFVKEISGYRDFVTDDAAVYVVDEDDVMYAFDMVSGANLWKQNAFKGRLVGDLSLSSDDVLAVDGWGYLHWLNKTQGVEIARAKHSNEYGDGNRILRVYSESNRSYLLDDEGVITSYDVTPSNLKLFKIEHNETQVIEPQADEKLVDKNPGNDESSKKDESWWNFKLSDIWPF</sequence>
<dbReference type="PROSITE" id="PS51257">
    <property type="entry name" value="PROKAR_LIPOPROTEIN"/>
    <property type="match status" value="1"/>
</dbReference>
<evidence type="ECO:0000256" key="4">
    <source>
        <dbReference type="HAMAP-Rule" id="MF_00923"/>
    </source>
</evidence>
<dbReference type="EMBL" id="AP024202">
    <property type="protein sequence ID" value="BCN93809.1"/>
    <property type="molecule type" value="Genomic_DNA"/>
</dbReference>
<dbReference type="InterPro" id="IPR011047">
    <property type="entry name" value="Quinoprotein_ADH-like_sf"/>
</dbReference>
<gene>
    <name evidence="4" type="primary">bamB</name>
    <name evidence="7" type="ORF">THMIRHAM_15940</name>
</gene>
<reference evidence="7" key="1">
    <citation type="journal article" date="2022" name="Arch. Microbiol.">
        <title>Thiomicrorhabdus immobilis sp. nov., a mesophilic sulfur-oxidizing bacterium isolated from sediment of a brackish lake in northern Japan.</title>
        <authorList>
            <person name="Kojima H."/>
            <person name="Mochizuki J."/>
            <person name="Kanda M."/>
            <person name="Watanabe T."/>
            <person name="Fukui M."/>
        </authorList>
    </citation>
    <scope>NUCLEOTIDE SEQUENCE</scope>
    <source>
        <strain evidence="7">Am19</strain>
    </source>
</reference>
<evidence type="ECO:0000256" key="2">
    <source>
        <dbReference type="ARBA" id="ARBA00023136"/>
    </source>
</evidence>
<feature type="signal peptide" evidence="5">
    <location>
        <begin position="1"/>
        <end position="18"/>
    </location>
</feature>
<dbReference type="PANTHER" id="PTHR34512:SF30">
    <property type="entry name" value="OUTER MEMBRANE PROTEIN ASSEMBLY FACTOR BAMB"/>
    <property type="match status" value="1"/>
</dbReference>
<dbReference type="Proteomes" id="UP001054820">
    <property type="component" value="Chromosome"/>
</dbReference>
<comment type="function">
    <text evidence="4">Part of the outer membrane protein assembly complex, which is involved in assembly and insertion of beta-barrel proteins into the outer membrane.</text>
</comment>
<comment type="subunit">
    <text evidence="4">Part of the Bam complex.</text>
</comment>
<evidence type="ECO:0000256" key="1">
    <source>
        <dbReference type="ARBA" id="ARBA00022729"/>
    </source>
</evidence>
<protein>
    <recommendedName>
        <fullName evidence="4">Outer membrane protein assembly factor BamB</fullName>
    </recommendedName>
</protein>
<dbReference type="SMART" id="SM00564">
    <property type="entry name" value="PQQ"/>
    <property type="match status" value="6"/>
</dbReference>